<dbReference type="Gene3D" id="3.10.129.10">
    <property type="entry name" value="Hotdog Thioesterase"/>
    <property type="match status" value="1"/>
</dbReference>
<proteinExistence type="predicted"/>
<dbReference type="AlphaFoldDB" id="A0A1E7JW31"/>
<dbReference type="Proteomes" id="UP000176101">
    <property type="component" value="Unassembled WGS sequence"/>
</dbReference>
<accession>A0A1E7JW31</accession>
<dbReference type="STRING" id="1075402.AN216_24030"/>
<evidence type="ECO:0000313" key="2">
    <source>
        <dbReference type="Proteomes" id="UP000176101"/>
    </source>
</evidence>
<dbReference type="PATRIC" id="fig|1075402.3.peg.1051"/>
<comment type="caution">
    <text evidence="1">The sequence shown here is derived from an EMBL/GenBank/DDBJ whole genome shotgun (WGS) entry which is preliminary data.</text>
</comment>
<dbReference type="EMBL" id="LJGU01000152">
    <property type="protein sequence ID" value="OEU94855.1"/>
    <property type="molecule type" value="Genomic_DNA"/>
</dbReference>
<dbReference type="CDD" id="cd00586">
    <property type="entry name" value="4HBT"/>
    <property type="match status" value="1"/>
</dbReference>
<dbReference type="SUPFAM" id="SSF54637">
    <property type="entry name" value="Thioesterase/thiol ester dehydrase-isomerase"/>
    <property type="match status" value="1"/>
</dbReference>
<sequence length="178" mass="20099">MVTPYEGTGHRDWQDGAEIPTPLRLHATPVSPRWVDYNGHMSESCYLLVFGDNSDAFFRYLGIGEEYRASSRSLYTVESHVHNKREVAEGEPLQLSLRLLDFDAKRVHVLHEMRHGGDDTLLATAEQMLVHVDAARGRSSPLPEELRRRLGAIHRVHATAPVPDVVGRPMGIRRDRDG</sequence>
<dbReference type="Pfam" id="PF13279">
    <property type="entry name" value="4HBT_2"/>
    <property type="match status" value="1"/>
</dbReference>
<reference evidence="1 2" key="1">
    <citation type="journal article" date="2016" name="Front. Microbiol.">
        <title>Comparative Genomics Analysis of Streptomyces Species Reveals Their Adaptation to the Marine Environment and Their Diversity at the Genomic Level.</title>
        <authorList>
            <person name="Tian X."/>
            <person name="Zhang Z."/>
            <person name="Yang T."/>
            <person name="Chen M."/>
            <person name="Li J."/>
            <person name="Chen F."/>
            <person name="Yang J."/>
            <person name="Li W."/>
            <person name="Zhang B."/>
            <person name="Zhang Z."/>
            <person name="Wu J."/>
            <person name="Zhang C."/>
            <person name="Long L."/>
            <person name="Xiao J."/>
        </authorList>
    </citation>
    <scope>NUCLEOTIDE SEQUENCE [LARGE SCALE GENOMIC DNA]</scope>
    <source>
        <strain evidence="1 2">SCSIO 02100</strain>
    </source>
</reference>
<evidence type="ECO:0000313" key="1">
    <source>
        <dbReference type="EMBL" id="OEU94855.1"/>
    </source>
</evidence>
<protein>
    <submittedName>
        <fullName evidence="1">4-hydroxybenzoyl-CoA thioesterase</fullName>
    </submittedName>
</protein>
<organism evidence="1 2">
    <name type="scientific">Streptomyces oceani</name>
    <dbReference type="NCBI Taxonomy" id="1075402"/>
    <lineage>
        <taxon>Bacteria</taxon>
        <taxon>Bacillati</taxon>
        <taxon>Actinomycetota</taxon>
        <taxon>Actinomycetes</taxon>
        <taxon>Kitasatosporales</taxon>
        <taxon>Streptomycetaceae</taxon>
        <taxon>Streptomyces</taxon>
    </lineage>
</organism>
<gene>
    <name evidence="1" type="ORF">AN216_24030</name>
</gene>
<dbReference type="InterPro" id="IPR029069">
    <property type="entry name" value="HotDog_dom_sf"/>
</dbReference>
<keyword evidence="2" id="KW-1185">Reference proteome</keyword>
<name>A0A1E7JW31_9ACTN</name>